<evidence type="ECO:0000256" key="2">
    <source>
        <dbReference type="ARBA" id="ARBA00004496"/>
    </source>
</evidence>
<feature type="compositionally biased region" description="Polar residues" evidence="9">
    <location>
        <begin position="283"/>
        <end position="293"/>
    </location>
</feature>
<feature type="compositionally biased region" description="Polar residues" evidence="9">
    <location>
        <begin position="220"/>
        <end position="234"/>
    </location>
</feature>
<evidence type="ECO:0000256" key="8">
    <source>
        <dbReference type="ARBA" id="ARBA00023136"/>
    </source>
</evidence>
<keyword evidence="4" id="KW-0813">Transport</keyword>
<feature type="region of interest" description="Disordered" evidence="9">
    <location>
        <begin position="156"/>
        <end position="204"/>
    </location>
</feature>
<accession>A0AAV9VFP8</accession>
<dbReference type="Proteomes" id="UP001373714">
    <property type="component" value="Unassembled WGS sequence"/>
</dbReference>
<evidence type="ECO:0000256" key="4">
    <source>
        <dbReference type="ARBA" id="ARBA00022448"/>
    </source>
</evidence>
<keyword evidence="13" id="KW-1185">Reference proteome</keyword>
<evidence type="ECO:0000256" key="3">
    <source>
        <dbReference type="ARBA" id="ARBA00007895"/>
    </source>
</evidence>
<dbReference type="InterPro" id="IPR044538">
    <property type="entry name" value="Vta1-like"/>
</dbReference>
<dbReference type="AlphaFoldDB" id="A0AAV9VFP8"/>
<dbReference type="PANTHER" id="PTHR46009:SF1">
    <property type="entry name" value="VACUOLAR PROTEIN SORTING-ASSOCIATED PROTEIN VTA1 HOMOLOG"/>
    <property type="match status" value="1"/>
</dbReference>
<dbReference type="GO" id="GO:0005771">
    <property type="term" value="C:multivesicular body"/>
    <property type="evidence" value="ECO:0007669"/>
    <property type="project" value="TreeGrafter"/>
</dbReference>
<sequence length="466" mass="50214">MATPEMPPSMKGFAPFVTKAKQMEKADPVISYYCYVYIVQQALAKGLTKGAEGAYTGHIMDILEQRKVELADNEAVGDDLVGKVYVEQFGNKIFSNAENTQNARRCTKLTAETFMAASVFLEILRVFGDLDPEISKKITFAKYSAARILRALKANEDPNPPVEEIPEDEIPPVFTDTAPPKPHEVSPVSPVSPHPQPATVEDAVDEAESLERSMARISTADQSLHPSRMMTPNNAPGFPSPPENHLMSNFSGRTETMSTAETFPSPSQPPPTGYFPPQPYPSHETSVASSNLDLPSAPSVFPSAPPSLPTAPQNLPSAPILPPKAPPAAPDNFYSGAPGTGVSVGLPSQSEPGVPPSGPHWLGQVSPPPVQAPMNPQAPTTSQTYYYSTPPATNPHIPPPQQQPYLQQQAYQRPQPRVQLVDPDENPAAIKEAHKCIRWADSALNFDDVPTAVAQLRLALKALGAE</sequence>
<evidence type="ECO:0008006" key="14">
    <source>
        <dbReference type="Google" id="ProtNLM"/>
    </source>
</evidence>
<feature type="region of interest" description="Disordered" evidence="9">
    <location>
        <begin position="254"/>
        <end position="407"/>
    </location>
</feature>
<feature type="region of interest" description="Disordered" evidence="9">
    <location>
        <begin position="220"/>
        <end position="240"/>
    </location>
</feature>
<evidence type="ECO:0000259" key="10">
    <source>
        <dbReference type="Pfam" id="PF04652"/>
    </source>
</evidence>
<gene>
    <name evidence="12" type="ORF">TWF730_007883</name>
</gene>
<feature type="compositionally biased region" description="Pro residues" evidence="9">
    <location>
        <begin position="319"/>
        <end position="329"/>
    </location>
</feature>
<dbReference type="Pfam" id="PF18097">
    <property type="entry name" value="Vta1_C"/>
    <property type="match status" value="1"/>
</dbReference>
<dbReference type="Gene3D" id="1.20.5.420">
    <property type="entry name" value="Immunoglobulin FC, subunit C"/>
    <property type="match status" value="1"/>
</dbReference>
<comment type="subcellular location">
    <subcellularLocation>
        <location evidence="2">Cytoplasm</location>
    </subcellularLocation>
    <subcellularLocation>
        <location evidence="1">Endosome membrane</location>
        <topology evidence="1">Peripheral membrane protein</topology>
    </subcellularLocation>
</comment>
<feature type="domain" description="Vta1/callose synthase N-terminal" evidence="10">
    <location>
        <begin position="14"/>
        <end position="153"/>
    </location>
</feature>
<feature type="compositionally biased region" description="Pro residues" evidence="9">
    <location>
        <begin position="266"/>
        <end position="280"/>
    </location>
</feature>
<evidence type="ECO:0000256" key="6">
    <source>
        <dbReference type="ARBA" id="ARBA00022753"/>
    </source>
</evidence>
<dbReference type="PANTHER" id="PTHR46009">
    <property type="entry name" value="VACUOLAR PROTEIN SORTING-ASSOCIATED PROTEIN VTA1 HOMOLOG"/>
    <property type="match status" value="1"/>
</dbReference>
<dbReference type="GO" id="GO:0010008">
    <property type="term" value="C:endosome membrane"/>
    <property type="evidence" value="ECO:0007669"/>
    <property type="project" value="UniProtKB-SubCell"/>
</dbReference>
<keyword evidence="5" id="KW-0963">Cytoplasm</keyword>
<comment type="similarity">
    <text evidence="3">Belongs to the VTA1 family.</text>
</comment>
<evidence type="ECO:0000313" key="13">
    <source>
        <dbReference type="Proteomes" id="UP001373714"/>
    </source>
</evidence>
<feature type="compositionally biased region" description="Pro residues" evidence="9">
    <location>
        <begin position="392"/>
        <end position="402"/>
    </location>
</feature>
<dbReference type="InterPro" id="IPR023175">
    <property type="entry name" value="Vta1/CALS_N_sf"/>
</dbReference>
<dbReference type="EMBL" id="JAVHNS010000004">
    <property type="protein sequence ID" value="KAK6358555.1"/>
    <property type="molecule type" value="Genomic_DNA"/>
</dbReference>
<dbReference type="GO" id="GO:0015031">
    <property type="term" value="P:protein transport"/>
    <property type="evidence" value="ECO:0007669"/>
    <property type="project" value="UniProtKB-KW"/>
</dbReference>
<dbReference type="Gene3D" id="1.25.40.270">
    <property type="entry name" value="Vacuolar protein sorting-associated protein vta1"/>
    <property type="match status" value="1"/>
</dbReference>
<feature type="domain" description="Vta1 C-terminal" evidence="11">
    <location>
        <begin position="429"/>
        <end position="463"/>
    </location>
</feature>
<evidence type="ECO:0000256" key="1">
    <source>
        <dbReference type="ARBA" id="ARBA00004481"/>
    </source>
</evidence>
<keyword evidence="6" id="KW-0967">Endosome</keyword>
<keyword evidence="8" id="KW-0472">Membrane</keyword>
<dbReference type="PRINTS" id="PR01217">
    <property type="entry name" value="PRICHEXTENSN"/>
</dbReference>
<organism evidence="12 13">
    <name type="scientific">Orbilia blumenaviensis</name>
    <dbReference type="NCBI Taxonomy" id="1796055"/>
    <lineage>
        <taxon>Eukaryota</taxon>
        <taxon>Fungi</taxon>
        <taxon>Dikarya</taxon>
        <taxon>Ascomycota</taxon>
        <taxon>Pezizomycotina</taxon>
        <taxon>Orbiliomycetes</taxon>
        <taxon>Orbiliales</taxon>
        <taxon>Orbiliaceae</taxon>
        <taxon>Orbilia</taxon>
    </lineage>
</organism>
<evidence type="ECO:0000313" key="12">
    <source>
        <dbReference type="EMBL" id="KAK6358555.1"/>
    </source>
</evidence>
<evidence type="ECO:0000256" key="5">
    <source>
        <dbReference type="ARBA" id="ARBA00022490"/>
    </source>
</evidence>
<dbReference type="GO" id="GO:0032511">
    <property type="term" value="P:late endosome to vacuole transport via multivesicular body sorting pathway"/>
    <property type="evidence" value="ECO:0007669"/>
    <property type="project" value="InterPro"/>
</dbReference>
<proteinExistence type="inferred from homology"/>
<dbReference type="InterPro" id="IPR039431">
    <property type="entry name" value="Vta1/CALS_N"/>
</dbReference>
<dbReference type="Pfam" id="PF04652">
    <property type="entry name" value="Vta1"/>
    <property type="match status" value="1"/>
</dbReference>
<name>A0AAV9VFP8_9PEZI</name>
<evidence type="ECO:0000256" key="9">
    <source>
        <dbReference type="SAM" id="MobiDB-lite"/>
    </source>
</evidence>
<keyword evidence="7" id="KW-0653">Protein transport</keyword>
<protein>
    <recommendedName>
        <fullName evidence="14">DUF605-domain-containing protein</fullName>
    </recommendedName>
</protein>
<evidence type="ECO:0000259" key="11">
    <source>
        <dbReference type="Pfam" id="PF18097"/>
    </source>
</evidence>
<evidence type="ECO:0000256" key="7">
    <source>
        <dbReference type="ARBA" id="ARBA00022927"/>
    </source>
</evidence>
<feature type="compositionally biased region" description="Low complexity" evidence="9">
    <location>
        <begin position="377"/>
        <end position="391"/>
    </location>
</feature>
<reference evidence="12 13" key="1">
    <citation type="submission" date="2019-10" db="EMBL/GenBank/DDBJ databases">
        <authorList>
            <person name="Palmer J.M."/>
        </authorList>
    </citation>
    <scope>NUCLEOTIDE SEQUENCE [LARGE SCALE GENOMIC DNA]</scope>
    <source>
        <strain evidence="12 13">TWF730</strain>
    </source>
</reference>
<dbReference type="InterPro" id="IPR041212">
    <property type="entry name" value="Vta1_C"/>
</dbReference>
<comment type="caution">
    <text evidence="12">The sequence shown here is derived from an EMBL/GenBank/DDBJ whole genome shotgun (WGS) entry which is preliminary data.</text>
</comment>